<dbReference type="AlphaFoldDB" id="A0A6A6SZS4"/>
<accession>A0A6A6SZS4</accession>
<name>A0A6A6SZS4_9PLEO</name>
<sequence>MLNVFTLTVSFGLLVLAPYVVAIPSATRIMPLGASIVQITCWRAYVWQKLHDAGVTNIDFVGSNSGPSTCTLHGQTITFDKDHEGHSGSKATEFAKSGNVSVWFQKEKPDLVLLHIGTNDATAGTSSDDLMRAYDTLLDQMRKENPNIRLVLSKLIGINPDQYGQGAAGRIHAYNDAMSEWVTKKTETRSPVTLVDVYSGFEYQTMTKDGKHPNEAGDQFMAERYFPAIQHALSP</sequence>
<dbReference type="Pfam" id="PF13472">
    <property type="entry name" value="Lipase_GDSL_2"/>
    <property type="match status" value="1"/>
</dbReference>
<proteinExistence type="predicted"/>
<evidence type="ECO:0000313" key="4">
    <source>
        <dbReference type="Proteomes" id="UP000799324"/>
    </source>
</evidence>
<dbReference type="EMBL" id="MU004388">
    <property type="protein sequence ID" value="KAF2653040.1"/>
    <property type="molecule type" value="Genomic_DNA"/>
</dbReference>
<feature type="chain" id="PRO_5025465058" evidence="1">
    <location>
        <begin position="23"/>
        <end position="235"/>
    </location>
</feature>
<feature type="domain" description="SGNH hydrolase-type esterase" evidence="2">
    <location>
        <begin position="85"/>
        <end position="219"/>
    </location>
</feature>
<dbReference type="CDD" id="cd01833">
    <property type="entry name" value="XynB_like"/>
    <property type="match status" value="1"/>
</dbReference>
<dbReference type="SUPFAM" id="SSF52266">
    <property type="entry name" value="SGNH hydrolase"/>
    <property type="match status" value="1"/>
</dbReference>
<keyword evidence="4" id="KW-1185">Reference proteome</keyword>
<dbReference type="InterPro" id="IPR036514">
    <property type="entry name" value="SGNH_hydro_sf"/>
</dbReference>
<dbReference type="PANTHER" id="PTHR30383:SF2">
    <property type="entry name" value="CELLULOSE-BINDING PROTEIN"/>
    <property type="match status" value="1"/>
</dbReference>
<reference evidence="3" key="1">
    <citation type="journal article" date="2020" name="Stud. Mycol.">
        <title>101 Dothideomycetes genomes: a test case for predicting lifestyles and emergence of pathogens.</title>
        <authorList>
            <person name="Haridas S."/>
            <person name="Albert R."/>
            <person name="Binder M."/>
            <person name="Bloem J."/>
            <person name="Labutti K."/>
            <person name="Salamov A."/>
            <person name="Andreopoulos B."/>
            <person name="Baker S."/>
            <person name="Barry K."/>
            <person name="Bills G."/>
            <person name="Bluhm B."/>
            <person name="Cannon C."/>
            <person name="Castanera R."/>
            <person name="Culley D."/>
            <person name="Daum C."/>
            <person name="Ezra D."/>
            <person name="Gonzalez J."/>
            <person name="Henrissat B."/>
            <person name="Kuo A."/>
            <person name="Liang C."/>
            <person name="Lipzen A."/>
            <person name="Lutzoni F."/>
            <person name="Magnuson J."/>
            <person name="Mondo S."/>
            <person name="Nolan M."/>
            <person name="Ohm R."/>
            <person name="Pangilinan J."/>
            <person name="Park H.-J."/>
            <person name="Ramirez L."/>
            <person name="Alfaro M."/>
            <person name="Sun H."/>
            <person name="Tritt A."/>
            <person name="Yoshinaga Y."/>
            <person name="Zwiers L.-H."/>
            <person name="Turgeon B."/>
            <person name="Goodwin S."/>
            <person name="Spatafora J."/>
            <person name="Crous P."/>
            <person name="Grigoriev I."/>
        </authorList>
    </citation>
    <scope>NUCLEOTIDE SEQUENCE</scope>
    <source>
        <strain evidence="3">CBS 122681</strain>
    </source>
</reference>
<evidence type="ECO:0000256" key="1">
    <source>
        <dbReference type="SAM" id="SignalP"/>
    </source>
</evidence>
<organism evidence="3 4">
    <name type="scientific">Lophiostoma macrostomum CBS 122681</name>
    <dbReference type="NCBI Taxonomy" id="1314788"/>
    <lineage>
        <taxon>Eukaryota</taxon>
        <taxon>Fungi</taxon>
        <taxon>Dikarya</taxon>
        <taxon>Ascomycota</taxon>
        <taxon>Pezizomycotina</taxon>
        <taxon>Dothideomycetes</taxon>
        <taxon>Pleosporomycetidae</taxon>
        <taxon>Pleosporales</taxon>
        <taxon>Lophiostomataceae</taxon>
        <taxon>Lophiostoma</taxon>
    </lineage>
</organism>
<evidence type="ECO:0000259" key="2">
    <source>
        <dbReference type="Pfam" id="PF13472"/>
    </source>
</evidence>
<dbReference type="InterPro" id="IPR051532">
    <property type="entry name" value="Ester_Hydrolysis_Enzymes"/>
</dbReference>
<dbReference type="GO" id="GO:0004622">
    <property type="term" value="F:phosphatidylcholine lysophospholipase activity"/>
    <property type="evidence" value="ECO:0007669"/>
    <property type="project" value="TreeGrafter"/>
</dbReference>
<dbReference type="Gene3D" id="3.40.50.1110">
    <property type="entry name" value="SGNH hydrolase"/>
    <property type="match status" value="1"/>
</dbReference>
<dbReference type="Proteomes" id="UP000799324">
    <property type="component" value="Unassembled WGS sequence"/>
</dbReference>
<gene>
    <name evidence="3" type="ORF">K491DRAFT_706043</name>
</gene>
<dbReference type="OrthoDB" id="2119228at2759"/>
<feature type="signal peptide" evidence="1">
    <location>
        <begin position="1"/>
        <end position="22"/>
    </location>
</feature>
<dbReference type="InterPro" id="IPR013830">
    <property type="entry name" value="SGNH_hydro"/>
</dbReference>
<evidence type="ECO:0000313" key="3">
    <source>
        <dbReference type="EMBL" id="KAF2653040.1"/>
    </source>
</evidence>
<protein>
    <submittedName>
        <fullName evidence="3">Carbohydrate esterase family 3 protein</fullName>
    </submittedName>
</protein>
<keyword evidence="1" id="KW-0732">Signal</keyword>
<dbReference type="PANTHER" id="PTHR30383">
    <property type="entry name" value="THIOESTERASE 1/PROTEASE 1/LYSOPHOSPHOLIPASE L1"/>
    <property type="match status" value="1"/>
</dbReference>